<feature type="non-terminal residue" evidence="1">
    <location>
        <position position="32"/>
    </location>
</feature>
<reference evidence="1" key="1">
    <citation type="submission" date="2018-05" db="EMBL/GenBank/DDBJ databases">
        <authorList>
            <person name="Lanie J.A."/>
            <person name="Ng W.-L."/>
            <person name="Kazmierczak K.M."/>
            <person name="Andrzejewski T.M."/>
            <person name="Davidsen T.M."/>
            <person name="Wayne K.J."/>
            <person name="Tettelin H."/>
            <person name="Glass J.I."/>
            <person name="Rusch D."/>
            <person name="Podicherti R."/>
            <person name="Tsui H.-C.T."/>
            <person name="Winkler M.E."/>
        </authorList>
    </citation>
    <scope>NUCLEOTIDE SEQUENCE</scope>
</reference>
<dbReference type="AlphaFoldDB" id="A0A382JCC3"/>
<sequence>MPQFTDEVTVLESPIDVMYLMHKAFMIHSERT</sequence>
<name>A0A382JCC3_9ZZZZ</name>
<gene>
    <name evidence="1" type="ORF">METZ01_LOCUS261866</name>
</gene>
<protein>
    <submittedName>
        <fullName evidence="1">Uncharacterized protein</fullName>
    </submittedName>
</protein>
<dbReference type="EMBL" id="UINC01072979">
    <property type="protein sequence ID" value="SVC09012.1"/>
    <property type="molecule type" value="Genomic_DNA"/>
</dbReference>
<evidence type="ECO:0000313" key="1">
    <source>
        <dbReference type="EMBL" id="SVC09012.1"/>
    </source>
</evidence>
<proteinExistence type="predicted"/>
<organism evidence="1">
    <name type="scientific">marine metagenome</name>
    <dbReference type="NCBI Taxonomy" id="408172"/>
    <lineage>
        <taxon>unclassified sequences</taxon>
        <taxon>metagenomes</taxon>
        <taxon>ecological metagenomes</taxon>
    </lineage>
</organism>
<accession>A0A382JCC3</accession>